<feature type="transmembrane region" description="Helical" evidence="1">
    <location>
        <begin position="49"/>
        <end position="74"/>
    </location>
</feature>
<dbReference type="RefSeq" id="WP_066492676.1">
    <property type="nucleotide sequence ID" value="NZ_JADPQA010000007.1"/>
</dbReference>
<accession>A0A540R827</accession>
<proteinExistence type="predicted"/>
<comment type="caution">
    <text evidence="2">The sequence shown here is derived from an EMBL/GenBank/DDBJ whole genome shotgun (WGS) entry which is preliminary data.</text>
</comment>
<dbReference type="EMBL" id="VHIR01000005">
    <property type="protein sequence ID" value="TQE43878.1"/>
    <property type="molecule type" value="Genomic_DNA"/>
</dbReference>
<feature type="transmembrane region" description="Helical" evidence="1">
    <location>
        <begin position="6"/>
        <end position="28"/>
    </location>
</feature>
<dbReference type="Pfam" id="PF13630">
    <property type="entry name" value="SdpI"/>
    <property type="match status" value="1"/>
</dbReference>
<dbReference type="STRING" id="1686286.GCA_900092335_00793"/>
<dbReference type="InterPro" id="IPR025962">
    <property type="entry name" value="SdpI/YhfL"/>
</dbReference>
<feature type="transmembrane region" description="Helical" evidence="1">
    <location>
        <begin position="80"/>
        <end position="98"/>
    </location>
</feature>
<keyword evidence="3" id="KW-1185">Reference proteome</keyword>
<dbReference type="AlphaFoldDB" id="A0A540R827"/>
<gene>
    <name evidence="2" type="ORF">EJK80_04910</name>
</gene>
<keyword evidence="1" id="KW-0812">Transmembrane</keyword>
<name>A0A540R827_9CORY</name>
<protein>
    <submittedName>
        <fullName evidence="2">SdpI family protein</fullName>
    </submittedName>
</protein>
<evidence type="ECO:0000313" key="2">
    <source>
        <dbReference type="EMBL" id="TQE43878.1"/>
    </source>
</evidence>
<organism evidence="2 3">
    <name type="scientific">Corynebacterium phoceense</name>
    <dbReference type="NCBI Taxonomy" id="1686286"/>
    <lineage>
        <taxon>Bacteria</taxon>
        <taxon>Bacillati</taxon>
        <taxon>Actinomycetota</taxon>
        <taxon>Actinomycetes</taxon>
        <taxon>Mycobacteriales</taxon>
        <taxon>Corynebacteriaceae</taxon>
        <taxon>Corynebacterium</taxon>
    </lineage>
</organism>
<dbReference type="Proteomes" id="UP000318080">
    <property type="component" value="Unassembled WGS sequence"/>
</dbReference>
<sequence>MVALGVILLILAVALVVIGGLAAARKLPGNNVIGLRVEEARKSREAWEFAHSVAGPVWILGGVALLFGGLVALIAHGWMWIIPALGFIVAVLAVSVGANMGARAAFLFDQNEKAKEAAGPAVDLTALRRAARKADNK</sequence>
<keyword evidence="1" id="KW-0472">Membrane</keyword>
<keyword evidence="1" id="KW-1133">Transmembrane helix</keyword>
<dbReference type="GeneID" id="79852110"/>
<reference evidence="2 3" key="1">
    <citation type="submission" date="2019-06" db="EMBL/GenBank/DDBJ databases">
        <title>Draft genome of C. phoceense Strain 272.</title>
        <authorList>
            <person name="Pacheco L.G.C."/>
            <person name="Barberis C.M."/>
            <person name="Almuzara M.N."/>
            <person name="Traglia G.M."/>
            <person name="Santos C.S."/>
            <person name="Rocha D.J.P.G."/>
            <person name="Aguiar E.R.G.R."/>
            <person name="Vay C.A."/>
        </authorList>
    </citation>
    <scope>NUCLEOTIDE SEQUENCE [LARGE SCALE GENOMIC DNA]</scope>
    <source>
        <strain evidence="2 3">272</strain>
    </source>
</reference>
<evidence type="ECO:0000313" key="3">
    <source>
        <dbReference type="Proteomes" id="UP000318080"/>
    </source>
</evidence>
<evidence type="ECO:0000256" key="1">
    <source>
        <dbReference type="SAM" id="Phobius"/>
    </source>
</evidence>